<dbReference type="GO" id="GO:0016491">
    <property type="term" value="F:oxidoreductase activity"/>
    <property type="evidence" value="ECO:0007669"/>
    <property type="project" value="UniProtKB-KW"/>
</dbReference>
<dbReference type="Gene3D" id="3.40.50.720">
    <property type="entry name" value="NAD(P)-binding Rossmann-like Domain"/>
    <property type="match status" value="1"/>
</dbReference>
<dbReference type="Proteomes" id="UP000471745">
    <property type="component" value="Unassembled WGS sequence"/>
</dbReference>
<evidence type="ECO:0000256" key="1">
    <source>
        <dbReference type="ARBA" id="ARBA00006484"/>
    </source>
</evidence>
<dbReference type="PROSITE" id="PS00061">
    <property type="entry name" value="ADH_SHORT"/>
    <property type="match status" value="1"/>
</dbReference>
<gene>
    <name evidence="4" type="ORF">G3I18_29330</name>
</gene>
<evidence type="ECO:0000313" key="4">
    <source>
        <dbReference type="EMBL" id="NEC52626.1"/>
    </source>
</evidence>
<evidence type="ECO:0000313" key="5">
    <source>
        <dbReference type="Proteomes" id="UP000471745"/>
    </source>
</evidence>
<evidence type="ECO:0000256" key="3">
    <source>
        <dbReference type="RuleBase" id="RU000363"/>
    </source>
</evidence>
<reference evidence="4 5" key="1">
    <citation type="submission" date="2020-01" db="EMBL/GenBank/DDBJ databases">
        <title>Insect and environment-associated Actinomycetes.</title>
        <authorList>
            <person name="Currrie C."/>
            <person name="Chevrette M."/>
            <person name="Carlson C."/>
            <person name="Stubbendieck R."/>
            <person name="Wendt-Pienkowski E."/>
        </authorList>
    </citation>
    <scope>NUCLEOTIDE SEQUENCE [LARGE SCALE GENOMIC DNA]</scope>
    <source>
        <strain evidence="4 5">SID8189</strain>
    </source>
</reference>
<dbReference type="EMBL" id="JAAGNA010001009">
    <property type="protein sequence ID" value="NEC52626.1"/>
    <property type="molecule type" value="Genomic_DNA"/>
</dbReference>
<dbReference type="PRINTS" id="PR00081">
    <property type="entry name" value="GDHRDH"/>
</dbReference>
<dbReference type="NCBIfam" id="NF006119">
    <property type="entry name" value="PRK08264.1-5"/>
    <property type="match status" value="1"/>
</dbReference>
<accession>A0A9X5HFS8</accession>
<dbReference type="AlphaFoldDB" id="A0A9X5HFS8"/>
<keyword evidence="2" id="KW-0560">Oxidoreductase</keyword>
<dbReference type="SUPFAM" id="SSF51735">
    <property type="entry name" value="NAD(P)-binding Rossmann-fold domains"/>
    <property type="match status" value="1"/>
</dbReference>
<dbReference type="InterPro" id="IPR020904">
    <property type="entry name" value="Sc_DH/Rdtase_CS"/>
</dbReference>
<dbReference type="PRINTS" id="PR00080">
    <property type="entry name" value="SDRFAMILY"/>
</dbReference>
<sequence length="230" mass="23833">MTEIKGARVLVTGGQRGLGRAFAAALLEAGAETVYVTARRPEPETDPRLVPLALEVSDDASVARLAEQVPDVDIVVNNAGATIPNGLLGNDVAEVAHLLDVNVLGALRVTQAFAPVLARKGGGAVVNVHSVLSWASGTGAYGVSKAALWSLTNSLRHELAKQGTQVVGVHLGYTDTDMVRALDVPKNDPRDVAAQVVEALLKGDSEVLADEVTRHFKAALSGPVEGLAVA</sequence>
<dbReference type="InterPro" id="IPR036291">
    <property type="entry name" value="NAD(P)-bd_dom_sf"/>
</dbReference>
<dbReference type="InterPro" id="IPR002347">
    <property type="entry name" value="SDR_fam"/>
</dbReference>
<protein>
    <submittedName>
        <fullName evidence="4">SDR family oxidoreductase</fullName>
    </submittedName>
</protein>
<proteinExistence type="inferred from homology"/>
<organism evidence="4 5">
    <name type="scientific">Actinospica acidiphila</name>
    <dbReference type="NCBI Taxonomy" id="304899"/>
    <lineage>
        <taxon>Bacteria</taxon>
        <taxon>Bacillati</taxon>
        <taxon>Actinomycetota</taxon>
        <taxon>Actinomycetes</taxon>
        <taxon>Catenulisporales</taxon>
        <taxon>Actinospicaceae</taxon>
        <taxon>Actinospica</taxon>
    </lineage>
</organism>
<comment type="similarity">
    <text evidence="1 3">Belongs to the short-chain dehydrogenases/reductases (SDR) family.</text>
</comment>
<dbReference type="PANTHER" id="PTHR44169">
    <property type="entry name" value="NADPH-DEPENDENT 1-ACYLDIHYDROXYACETONE PHOSPHATE REDUCTASE"/>
    <property type="match status" value="1"/>
</dbReference>
<dbReference type="RefSeq" id="WP_163091137.1">
    <property type="nucleotide sequence ID" value="NZ_JAAGNA010001009.1"/>
</dbReference>
<evidence type="ECO:0000256" key="2">
    <source>
        <dbReference type="ARBA" id="ARBA00023002"/>
    </source>
</evidence>
<comment type="caution">
    <text evidence="4">The sequence shown here is derived from an EMBL/GenBank/DDBJ whole genome shotgun (WGS) entry which is preliminary data.</text>
</comment>
<name>A0A9X5HFS8_9ACTN</name>
<dbReference type="PANTHER" id="PTHR44169:SF6">
    <property type="entry name" value="NADPH-DEPENDENT 1-ACYLDIHYDROXYACETONE PHOSPHATE REDUCTASE"/>
    <property type="match status" value="1"/>
</dbReference>
<dbReference type="Pfam" id="PF00106">
    <property type="entry name" value="adh_short"/>
    <property type="match status" value="1"/>
</dbReference>
<keyword evidence="5" id="KW-1185">Reference proteome</keyword>